<evidence type="ECO:0000313" key="2">
    <source>
        <dbReference type="EMBL" id="KAG5580660.1"/>
    </source>
</evidence>
<reference evidence="2 3" key="1">
    <citation type="submission" date="2020-09" db="EMBL/GenBank/DDBJ databases">
        <title>De no assembly of potato wild relative species, Solanum commersonii.</title>
        <authorList>
            <person name="Cho K."/>
        </authorList>
    </citation>
    <scope>NUCLEOTIDE SEQUENCE [LARGE SCALE GENOMIC DNA]</scope>
    <source>
        <strain evidence="2">LZ3.2</strain>
        <tissue evidence="2">Leaf</tissue>
    </source>
</reference>
<keyword evidence="3" id="KW-1185">Reference proteome</keyword>
<evidence type="ECO:0000313" key="3">
    <source>
        <dbReference type="Proteomes" id="UP000824120"/>
    </source>
</evidence>
<keyword evidence="1" id="KW-0732">Signal</keyword>
<feature type="signal peptide" evidence="1">
    <location>
        <begin position="1"/>
        <end position="19"/>
    </location>
</feature>
<proteinExistence type="predicted"/>
<dbReference type="Proteomes" id="UP000824120">
    <property type="component" value="Chromosome 10"/>
</dbReference>
<dbReference type="EMBL" id="JACXVP010000010">
    <property type="protein sequence ID" value="KAG5580660.1"/>
    <property type="molecule type" value="Genomic_DNA"/>
</dbReference>
<evidence type="ECO:0000256" key="1">
    <source>
        <dbReference type="SAM" id="SignalP"/>
    </source>
</evidence>
<comment type="caution">
    <text evidence="2">The sequence shown here is derived from an EMBL/GenBank/DDBJ whole genome shotgun (WGS) entry which is preliminary data.</text>
</comment>
<dbReference type="AlphaFoldDB" id="A0A9J5X037"/>
<accession>A0A9J5X037</accession>
<protein>
    <submittedName>
        <fullName evidence="2">Uncharacterized protein</fullName>
    </submittedName>
</protein>
<feature type="chain" id="PRO_5039894947" evidence="1">
    <location>
        <begin position="20"/>
        <end position="124"/>
    </location>
</feature>
<organism evidence="2 3">
    <name type="scientific">Solanum commersonii</name>
    <name type="common">Commerson's wild potato</name>
    <name type="synonym">Commerson's nightshade</name>
    <dbReference type="NCBI Taxonomy" id="4109"/>
    <lineage>
        <taxon>Eukaryota</taxon>
        <taxon>Viridiplantae</taxon>
        <taxon>Streptophyta</taxon>
        <taxon>Embryophyta</taxon>
        <taxon>Tracheophyta</taxon>
        <taxon>Spermatophyta</taxon>
        <taxon>Magnoliopsida</taxon>
        <taxon>eudicotyledons</taxon>
        <taxon>Gunneridae</taxon>
        <taxon>Pentapetalae</taxon>
        <taxon>asterids</taxon>
        <taxon>lamiids</taxon>
        <taxon>Solanales</taxon>
        <taxon>Solanaceae</taxon>
        <taxon>Solanoideae</taxon>
        <taxon>Solaneae</taxon>
        <taxon>Solanum</taxon>
    </lineage>
</organism>
<gene>
    <name evidence="2" type="ORF">H5410_051287</name>
</gene>
<name>A0A9J5X037_SOLCO</name>
<sequence length="124" mass="13872">MPSVVPLATVLRVAIVVDAEDEDDRDDKELAKERSMRSFFKMHCRDLAHVKSSGVTPDSTTILVAETGINSPVLPPMLPLVILLASIDAPLRRLHTRLQMRVLHRHSLLEGPFLHPLSILFVLH</sequence>